<dbReference type="GO" id="GO:0016301">
    <property type="term" value="F:kinase activity"/>
    <property type="evidence" value="ECO:0007669"/>
    <property type="project" value="UniProtKB-KW"/>
</dbReference>
<dbReference type="Gene3D" id="3.30.70.560">
    <property type="entry name" value="7,8-Dihydro-6-hydroxymethylpterin-pyrophosphokinase HPPK"/>
    <property type="match status" value="1"/>
</dbReference>
<evidence type="ECO:0000259" key="9">
    <source>
        <dbReference type="Pfam" id="PF01288"/>
    </source>
</evidence>
<keyword evidence="6 10" id="KW-0418">Kinase</keyword>
<gene>
    <name evidence="10" type="ORF">HKBW3S42_00286</name>
</gene>
<dbReference type="GO" id="GO:0046656">
    <property type="term" value="P:folic acid biosynthetic process"/>
    <property type="evidence" value="ECO:0007669"/>
    <property type="project" value="UniProtKB-KW"/>
</dbReference>
<organism evidence="10 11">
    <name type="scientific">Candidatus Hakubella thermalkaliphila</name>
    <dbReference type="NCBI Taxonomy" id="2754717"/>
    <lineage>
        <taxon>Bacteria</taxon>
        <taxon>Bacillati</taxon>
        <taxon>Actinomycetota</taxon>
        <taxon>Actinomycetota incertae sedis</taxon>
        <taxon>Candidatus Hakubellales</taxon>
        <taxon>Candidatus Hakubellaceae</taxon>
        <taxon>Candidatus Hakubella</taxon>
    </lineage>
</organism>
<evidence type="ECO:0000256" key="2">
    <source>
        <dbReference type="ARBA" id="ARBA00005051"/>
    </source>
</evidence>
<evidence type="ECO:0000313" key="10">
    <source>
        <dbReference type="EMBL" id="GFP31980.1"/>
    </source>
</evidence>
<sequence>MAKATGEWHDYMAEVYIGLGSNMGDRENYLRRAVAELASRPGVRLLTCSSIYETSPVSPVEQGNYLNMVARIVCDLVPLELLTVCEEIEELLGRKETPYVPLGPRPIDLDILLWEDLTHQSPELTIPHPYLTVRRFVLIPLLEIDENLRLPGGDLLKSYLSELSLDDKVEFYANYDWVSIAHAP</sequence>
<comment type="catalytic activity">
    <reaction evidence="1">
        <text>6-hydroxymethyl-7,8-dihydropterin + ATP = (7,8-dihydropterin-6-yl)methyl diphosphate + AMP + H(+)</text>
        <dbReference type="Rhea" id="RHEA:11412"/>
        <dbReference type="ChEBI" id="CHEBI:15378"/>
        <dbReference type="ChEBI" id="CHEBI:30616"/>
        <dbReference type="ChEBI" id="CHEBI:44841"/>
        <dbReference type="ChEBI" id="CHEBI:72950"/>
        <dbReference type="ChEBI" id="CHEBI:456215"/>
        <dbReference type="EC" id="2.7.6.3"/>
    </reaction>
</comment>
<evidence type="ECO:0000256" key="4">
    <source>
        <dbReference type="ARBA" id="ARBA00022679"/>
    </source>
</evidence>
<keyword evidence="5" id="KW-0547">Nucleotide-binding</keyword>
<dbReference type="GO" id="GO:0046654">
    <property type="term" value="P:tetrahydrofolate biosynthetic process"/>
    <property type="evidence" value="ECO:0007669"/>
    <property type="project" value="UniProtKB-UniPathway"/>
</dbReference>
<dbReference type="InterPro" id="IPR000550">
    <property type="entry name" value="Hppk"/>
</dbReference>
<proteinExistence type="predicted"/>
<keyword evidence="4" id="KW-0808">Transferase</keyword>
<evidence type="ECO:0000256" key="5">
    <source>
        <dbReference type="ARBA" id="ARBA00022741"/>
    </source>
</evidence>
<dbReference type="CDD" id="cd00483">
    <property type="entry name" value="HPPK"/>
    <property type="match status" value="1"/>
</dbReference>
<evidence type="ECO:0000256" key="6">
    <source>
        <dbReference type="ARBA" id="ARBA00022777"/>
    </source>
</evidence>
<comment type="pathway">
    <text evidence="2">Cofactor biosynthesis; tetrahydrofolate biosynthesis; 2-amino-4-hydroxy-6-hydroxymethyl-7,8-dihydropteridine diphosphate from 7,8-dihydroneopterin triphosphate: step 4/4.</text>
</comment>
<dbReference type="GO" id="GO:0005524">
    <property type="term" value="F:ATP binding"/>
    <property type="evidence" value="ECO:0007669"/>
    <property type="project" value="UniProtKB-KW"/>
</dbReference>
<dbReference type="SUPFAM" id="SSF55083">
    <property type="entry name" value="6-hydroxymethyl-7,8-dihydropterin pyrophosphokinase, HPPK"/>
    <property type="match status" value="1"/>
</dbReference>
<dbReference type="AlphaFoldDB" id="A0A6V8PIN3"/>
<name>A0A6V8PIN3_9ACTN</name>
<dbReference type="NCBIfam" id="TIGR01498">
    <property type="entry name" value="folK"/>
    <property type="match status" value="1"/>
</dbReference>
<reference evidence="10 11" key="1">
    <citation type="journal article" date="2020" name="Front. Microbiol.">
        <title>Single-cell genomics of novel Actinobacteria with the Wood-Ljungdahl pathway discovered in a serpentinizing system.</title>
        <authorList>
            <person name="Merino N."/>
            <person name="Kawai M."/>
            <person name="Boyd E.S."/>
            <person name="Colman D.R."/>
            <person name="McGlynn S.E."/>
            <person name="Nealson K.H."/>
            <person name="Kurokawa K."/>
            <person name="Hongoh Y."/>
        </authorList>
    </citation>
    <scope>NUCLEOTIDE SEQUENCE [LARGE SCALE GENOMIC DNA]</scope>
    <source>
        <strain evidence="10 11">S42</strain>
    </source>
</reference>
<accession>A0A6V8PIN3</accession>
<dbReference type="EMBL" id="BLSA01000021">
    <property type="protein sequence ID" value="GFP31980.1"/>
    <property type="molecule type" value="Genomic_DNA"/>
</dbReference>
<dbReference type="InterPro" id="IPR035907">
    <property type="entry name" value="Hppk_sf"/>
</dbReference>
<dbReference type="GO" id="GO:0003848">
    <property type="term" value="F:2-amino-4-hydroxy-6-hydroxymethyldihydropteridine diphosphokinase activity"/>
    <property type="evidence" value="ECO:0007669"/>
    <property type="project" value="UniProtKB-EC"/>
</dbReference>
<dbReference type="Pfam" id="PF01288">
    <property type="entry name" value="HPPK"/>
    <property type="match status" value="1"/>
</dbReference>
<evidence type="ECO:0000256" key="3">
    <source>
        <dbReference type="ARBA" id="ARBA00013253"/>
    </source>
</evidence>
<evidence type="ECO:0000256" key="1">
    <source>
        <dbReference type="ARBA" id="ARBA00000198"/>
    </source>
</evidence>
<keyword evidence="8" id="KW-0289">Folate biosynthesis</keyword>
<dbReference type="EC" id="2.7.6.3" evidence="3"/>
<dbReference type="PANTHER" id="PTHR43071">
    <property type="entry name" value="2-AMINO-4-HYDROXY-6-HYDROXYMETHYLDIHYDROPTERIDINE PYROPHOSPHOKINASE"/>
    <property type="match status" value="1"/>
</dbReference>
<keyword evidence="7" id="KW-0067">ATP-binding</keyword>
<comment type="caution">
    <text evidence="10">The sequence shown here is derived from an EMBL/GenBank/DDBJ whole genome shotgun (WGS) entry which is preliminary data.</text>
</comment>
<evidence type="ECO:0000256" key="7">
    <source>
        <dbReference type="ARBA" id="ARBA00022840"/>
    </source>
</evidence>
<dbReference type="UniPathway" id="UPA00077">
    <property type="reaction ID" value="UER00155"/>
</dbReference>
<evidence type="ECO:0000256" key="8">
    <source>
        <dbReference type="ARBA" id="ARBA00022909"/>
    </source>
</evidence>
<dbReference type="PANTHER" id="PTHR43071:SF1">
    <property type="entry name" value="2-AMINO-4-HYDROXY-6-HYDROXYMETHYLDIHYDROPTERIDINE PYROPHOSPHOKINASE"/>
    <property type="match status" value="1"/>
</dbReference>
<evidence type="ECO:0000313" key="11">
    <source>
        <dbReference type="Proteomes" id="UP000568877"/>
    </source>
</evidence>
<feature type="domain" description="7,8-dihydro-6-hydroxymethylpterin-pyrophosphokinase" evidence="9">
    <location>
        <begin position="16"/>
        <end position="145"/>
    </location>
</feature>
<protein>
    <recommendedName>
        <fullName evidence="3">2-amino-4-hydroxy-6-hydroxymethyldihydropteridine diphosphokinase</fullName>
        <ecNumber evidence="3">2.7.6.3</ecNumber>
    </recommendedName>
</protein>
<dbReference type="Proteomes" id="UP000568877">
    <property type="component" value="Unassembled WGS sequence"/>
</dbReference>